<evidence type="ECO:0008006" key="3">
    <source>
        <dbReference type="Google" id="ProtNLM"/>
    </source>
</evidence>
<keyword evidence="2" id="KW-1185">Reference proteome</keyword>
<dbReference type="PANTHER" id="PTHR47027">
    <property type="entry name" value="REVERSE TRANSCRIPTASE DOMAIN-CONTAINING PROTEIN"/>
    <property type="match status" value="1"/>
</dbReference>
<evidence type="ECO:0000313" key="1">
    <source>
        <dbReference type="EMBL" id="ETE72368.1"/>
    </source>
</evidence>
<name>V8PEE4_OPHHA</name>
<evidence type="ECO:0000313" key="2">
    <source>
        <dbReference type="Proteomes" id="UP000018936"/>
    </source>
</evidence>
<sequence length="341" mass="39318">MLLSEPYLNVIFFICLPVEQGIEQRRIGSSIRVTGRKPFFLNIRSDVSGNQQDFLEVGMTLNLEECWIDMEPINYQKVGVEEDIYKAMEGVEEENLKQKPFISHNLLTYLNYYIKLAVINPNISALKNNEAVGVDQIPVELLKAGRDNLVIEMTRHPQAAISKMLQEEQVEFHHGQSCPEQMLILCNITEHQFQTSLAIHFINFRKAFDIICENSLWNIFRKYRIPDQFINIFKNLYHNSCCVKDMTTNLDIEARKAGLRISVDKTKVILIGSHLPNRLITTGEQSIKHGQQFKYFSSILSQDGSTDIDVKHTTCKASATYQHLRLIWSAPKIDRKTKLQL</sequence>
<protein>
    <recommendedName>
        <fullName evidence="3">Reverse transcriptase domain-containing protein</fullName>
    </recommendedName>
</protein>
<organism evidence="1 2">
    <name type="scientific">Ophiophagus hannah</name>
    <name type="common">King cobra</name>
    <name type="synonym">Naja hannah</name>
    <dbReference type="NCBI Taxonomy" id="8665"/>
    <lineage>
        <taxon>Eukaryota</taxon>
        <taxon>Metazoa</taxon>
        <taxon>Chordata</taxon>
        <taxon>Craniata</taxon>
        <taxon>Vertebrata</taxon>
        <taxon>Euteleostomi</taxon>
        <taxon>Lepidosauria</taxon>
        <taxon>Squamata</taxon>
        <taxon>Bifurcata</taxon>
        <taxon>Unidentata</taxon>
        <taxon>Episquamata</taxon>
        <taxon>Toxicofera</taxon>
        <taxon>Serpentes</taxon>
        <taxon>Colubroidea</taxon>
        <taxon>Elapidae</taxon>
        <taxon>Elapinae</taxon>
        <taxon>Ophiophagus</taxon>
    </lineage>
</organism>
<feature type="non-terminal residue" evidence="1">
    <location>
        <position position="341"/>
    </location>
</feature>
<dbReference type="EMBL" id="AZIM01000234">
    <property type="protein sequence ID" value="ETE72368.1"/>
    <property type="molecule type" value="Genomic_DNA"/>
</dbReference>
<reference evidence="1 2" key="1">
    <citation type="journal article" date="2013" name="Proc. Natl. Acad. Sci. U.S.A.">
        <title>The king cobra genome reveals dynamic gene evolution and adaptation in the snake venom system.</title>
        <authorList>
            <person name="Vonk F.J."/>
            <person name="Casewell N.R."/>
            <person name="Henkel C.V."/>
            <person name="Heimberg A.M."/>
            <person name="Jansen H.J."/>
            <person name="McCleary R.J."/>
            <person name="Kerkkamp H.M."/>
            <person name="Vos R.A."/>
            <person name="Guerreiro I."/>
            <person name="Calvete J.J."/>
            <person name="Wuster W."/>
            <person name="Woods A.E."/>
            <person name="Logan J.M."/>
            <person name="Harrison R.A."/>
            <person name="Castoe T.A."/>
            <person name="de Koning A.P."/>
            <person name="Pollock D.D."/>
            <person name="Yandell M."/>
            <person name="Calderon D."/>
            <person name="Renjifo C."/>
            <person name="Currier R.B."/>
            <person name="Salgado D."/>
            <person name="Pla D."/>
            <person name="Sanz L."/>
            <person name="Hyder A.S."/>
            <person name="Ribeiro J.M."/>
            <person name="Arntzen J.W."/>
            <person name="van den Thillart G.E."/>
            <person name="Boetzer M."/>
            <person name="Pirovano W."/>
            <person name="Dirks R.P."/>
            <person name="Spaink H.P."/>
            <person name="Duboule D."/>
            <person name="McGlinn E."/>
            <person name="Kini R.M."/>
            <person name="Richardson M.K."/>
        </authorList>
    </citation>
    <scope>NUCLEOTIDE SEQUENCE</scope>
    <source>
        <tissue evidence="1">Blood</tissue>
    </source>
</reference>
<accession>V8PEE4</accession>
<dbReference type="OrthoDB" id="410381at2759"/>
<dbReference type="Proteomes" id="UP000018936">
    <property type="component" value="Unassembled WGS sequence"/>
</dbReference>
<dbReference type="AlphaFoldDB" id="V8PEE4"/>
<proteinExistence type="predicted"/>
<dbReference type="PANTHER" id="PTHR47027:SF25">
    <property type="entry name" value="REVERSE TRANSCRIPTASE DOMAIN-CONTAINING PROTEIN"/>
    <property type="match status" value="1"/>
</dbReference>
<comment type="caution">
    <text evidence="1">The sequence shown here is derived from an EMBL/GenBank/DDBJ whole genome shotgun (WGS) entry which is preliminary data.</text>
</comment>
<gene>
    <name evidence="1" type="ORF">L345_01800</name>
</gene>